<sequence>MLFITFNNLYLAPTIRLECLFTEGLGEKEYLKLIIEWHFRALSSTGSNIEDFSWVDYPGGSQGRISFTARNATSSGFGLIEDHEHMFGRSQRDICEILKQSRLTTDAHKVEFIVESPRNGFKVLDAVRCRLPGGHGATLPSFHVAEYSCFSPSPTEVSMKHLEIGKIGALMQEHPPFPMTVMPCQDTFTTAKEHQVQCLMSTSLQHEEEKQCLQAWSSAPHGCSLFNPGPRSQPVMAVKFSYFPTLSSRLDRGKYCLPNGMHTSIIFTLDKRRYEVFGFLVPDVPGLPASDAFFVITSHDTSAFKRWCNHPANPDPLHFKAVFRPRCPSFTRNSQMATVYQASQPENARWMRALLNQEPHLLENVDLTISDIDARIRLHADEWLWNYARWNPEQKEALRAIKAARGGIVLIHGPAGTGKTLLEKALSIYFWKLGFHILALAPANSNADHLTKELARDGCSADMNFHRCYPASRDHGPDKLADDRASSVASHEALYQVQSILDYVYQHENGKTNARDYGLEQAVFNEASKSCDRLSLREDFDETRGDNGEDDDKEDNDDSQMDDCNTFDVWQVLHTCLQDIRRRALSTDGRKKFVWAYGHCKAHLVRRSRYIITTTGNVRCPVLMQNFGRDENGGLDACKGIIVFVDEACKDVEQNVLAGIVCEAWCTKVRGTIMLGDERQMKPTNKSAQGLIEFNPYNKRLEVSLPMRLIRQGFPSIELREQMRMSACIADFPNRRFYNGRLFNGPGTDNALEDMMPGLEERLINLIQTSSSDFYRSGIRSPNQEILVRNLWVQVHGYVERNQMLSKRVTEHADVFFEKIYPTLLGYFGNDMEQNVMVICAYSYALSYWQSRANAIARRWNMAASLLPKIVLLDSAQGQESFMVVFDGSMQGPKGLGFMEDFGRVNVALTRAKGIRWIIGGDLTRSDTWRPELPALIELKQEMDADGLVRCFN</sequence>
<dbReference type="Pfam" id="PF13086">
    <property type="entry name" value="AAA_11"/>
    <property type="match status" value="1"/>
</dbReference>
<dbReference type="Proteomes" id="UP001056384">
    <property type="component" value="Chromosome 6"/>
</dbReference>
<keyword evidence="5" id="KW-1185">Reference proteome</keyword>
<dbReference type="PANTHER" id="PTHR10887:SF495">
    <property type="entry name" value="HELICASE SENATAXIN ISOFORM X1-RELATED"/>
    <property type="match status" value="1"/>
</dbReference>
<evidence type="ECO:0000313" key="4">
    <source>
        <dbReference type="EMBL" id="USW54583.1"/>
    </source>
</evidence>
<name>A0A9Q9AYW4_9PEZI</name>
<evidence type="ECO:0000259" key="3">
    <source>
        <dbReference type="Pfam" id="PF13087"/>
    </source>
</evidence>
<proteinExistence type="predicted"/>
<reference evidence="4" key="1">
    <citation type="submission" date="2022-06" db="EMBL/GenBank/DDBJ databases">
        <title>Complete genome sequences of two strains of the flax pathogen Septoria linicola.</title>
        <authorList>
            <person name="Lapalu N."/>
            <person name="Simon A."/>
            <person name="Demenou B."/>
            <person name="Paumier D."/>
            <person name="Guillot M.-P."/>
            <person name="Gout L."/>
            <person name="Valade R."/>
        </authorList>
    </citation>
    <scope>NUCLEOTIDE SEQUENCE</scope>
    <source>
        <strain evidence="4">SE15195</strain>
    </source>
</reference>
<dbReference type="InterPro" id="IPR027417">
    <property type="entry name" value="P-loop_NTPase"/>
</dbReference>
<dbReference type="GO" id="GO:0016787">
    <property type="term" value="F:hydrolase activity"/>
    <property type="evidence" value="ECO:0007669"/>
    <property type="project" value="UniProtKB-KW"/>
</dbReference>
<protein>
    <submittedName>
        <fullName evidence="4">P-loop containing nucleoside triphosphate hydrolase, DNA2/NAM7 helicase, helicase</fullName>
    </submittedName>
</protein>
<evidence type="ECO:0000256" key="1">
    <source>
        <dbReference type="SAM" id="MobiDB-lite"/>
    </source>
</evidence>
<dbReference type="Gene3D" id="3.40.50.300">
    <property type="entry name" value="P-loop containing nucleotide triphosphate hydrolases"/>
    <property type="match status" value="2"/>
</dbReference>
<organism evidence="4 5">
    <name type="scientific">Septoria linicola</name>
    <dbReference type="NCBI Taxonomy" id="215465"/>
    <lineage>
        <taxon>Eukaryota</taxon>
        <taxon>Fungi</taxon>
        <taxon>Dikarya</taxon>
        <taxon>Ascomycota</taxon>
        <taxon>Pezizomycotina</taxon>
        <taxon>Dothideomycetes</taxon>
        <taxon>Dothideomycetidae</taxon>
        <taxon>Mycosphaerellales</taxon>
        <taxon>Mycosphaerellaceae</taxon>
        <taxon>Septoria</taxon>
    </lineage>
</organism>
<keyword evidence="4" id="KW-0547">Nucleotide-binding</keyword>
<dbReference type="PANTHER" id="PTHR10887">
    <property type="entry name" value="DNA2/NAM7 HELICASE FAMILY"/>
    <property type="match status" value="1"/>
</dbReference>
<feature type="region of interest" description="Disordered" evidence="1">
    <location>
        <begin position="540"/>
        <end position="560"/>
    </location>
</feature>
<feature type="compositionally biased region" description="Acidic residues" evidence="1">
    <location>
        <begin position="548"/>
        <end position="560"/>
    </location>
</feature>
<dbReference type="SUPFAM" id="SSF52540">
    <property type="entry name" value="P-loop containing nucleoside triphosphate hydrolases"/>
    <property type="match status" value="1"/>
</dbReference>
<dbReference type="InterPro" id="IPR045055">
    <property type="entry name" value="DNA2/NAM7-like"/>
</dbReference>
<dbReference type="AlphaFoldDB" id="A0A9Q9AYW4"/>
<keyword evidence="4" id="KW-0347">Helicase</keyword>
<keyword evidence="4" id="KW-0067">ATP-binding</keyword>
<dbReference type="EMBL" id="CP099423">
    <property type="protein sequence ID" value="USW54583.1"/>
    <property type="molecule type" value="Genomic_DNA"/>
</dbReference>
<dbReference type="GO" id="GO:0004386">
    <property type="term" value="F:helicase activity"/>
    <property type="evidence" value="ECO:0007669"/>
    <property type="project" value="UniProtKB-KW"/>
</dbReference>
<evidence type="ECO:0000313" key="5">
    <source>
        <dbReference type="Proteomes" id="UP001056384"/>
    </source>
</evidence>
<dbReference type="InterPro" id="IPR041677">
    <property type="entry name" value="DNA2/NAM7_AAA_11"/>
</dbReference>
<feature type="domain" description="DNA2/NAM7 helicase helicase" evidence="2">
    <location>
        <begin position="391"/>
        <end position="687"/>
    </location>
</feature>
<dbReference type="InterPro" id="IPR041679">
    <property type="entry name" value="DNA2/NAM7-like_C"/>
</dbReference>
<gene>
    <name evidence="4" type="ORF">Slin15195_G079020</name>
</gene>
<evidence type="ECO:0000259" key="2">
    <source>
        <dbReference type="Pfam" id="PF13086"/>
    </source>
</evidence>
<feature type="domain" description="DNA2/NAM7 helicase-like C-terminal" evidence="3">
    <location>
        <begin position="702"/>
        <end position="920"/>
    </location>
</feature>
<keyword evidence="4" id="KW-0378">Hydrolase</keyword>
<accession>A0A9Q9AYW4</accession>
<dbReference type="OrthoDB" id="6513042at2759"/>
<dbReference type="Pfam" id="PF13087">
    <property type="entry name" value="AAA_12"/>
    <property type="match status" value="1"/>
</dbReference>